<feature type="signal peptide" evidence="9">
    <location>
        <begin position="1"/>
        <end position="20"/>
    </location>
</feature>
<name>A0AAN9B8C9_9CAEN</name>
<feature type="transmembrane region" description="Helical" evidence="8">
    <location>
        <begin position="241"/>
        <end position="261"/>
    </location>
</feature>
<evidence type="ECO:0000313" key="10">
    <source>
        <dbReference type="EMBL" id="KAK7099759.1"/>
    </source>
</evidence>
<dbReference type="InterPro" id="IPR009231">
    <property type="entry name" value="Chloride_chnl_CLIC-like"/>
</dbReference>
<evidence type="ECO:0000313" key="11">
    <source>
        <dbReference type="Proteomes" id="UP001374579"/>
    </source>
</evidence>
<dbReference type="AlphaFoldDB" id="A0AAN9B8C9"/>
<gene>
    <name evidence="10" type="ORF">V1264_022817</name>
</gene>
<dbReference type="Pfam" id="PF05934">
    <property type="entry name" value="MCLC"/>
    <property type="match status" value="1"/>
</dbReference>
<feature type="region of interest" description="Disordered" evidence="7">
    <location>
        <begin position="487"/>
        <end position="542"/>
    </location>
</feature>
<comment type="similarity">
    <text evidence="2">Belongs to the chloride channel MCLC family.</text>
</comment>
<evidence type="ECO:0000256" key="1">
    <source>
        <dbReference type="ARBA" id="ARBA00004141"/>
    </source>
</evidence>
<keyword evidence="9" id="KW-0732">Signal</keyword>
<feature type="compositionally biased region" description="Acidic residues" evidence="7">
    <location>
        <begin position="54"/>
        <end position="64"/>
    </location>
</feature>
<evidence type="ECO:0000256" key="8">
    <source>
        <dbReference type="SAM" id="Phobius"/>
    </source>
</evidence>
<reference evidence="10 11" key="1">
    <citation type="submission" date="2024-02" db="EMBL/GenBank/DDBJ databases">
        <title>Chromosome-scale genome assembly of the rough periwinkle Littorina saxatilis.</title>
        <authorList>
            <person name="De Jode A."/>
            <person name="Faria R."/>
            <person name="Formenti G."/>
            <person name="Sims Y."/>
            <person name="Smith T.P."/>
            <person name="Tracey A."/>
            <person name="Wood J.M.D."/>
            <person name="Zagrodzka Z.B."/>
            <person name="Johannesson K."/>
            <person name="Butlin R.K."/>
            <person name="Leder E.H."/>
        </authorList>
    </citation>
    <scope>NUCLEOTIDE SEQUENCE [LARGE SCALE GENOMIC DNA]</scope>
    <source>
        <strain evidence="10">Snail1</strain>
        <tissue evidence="10">Muscle</tissue>
    </source>
</reference>
<evidence type="ECO:0000256" key="3">
    <source>
        <dbReference type="ARBA" id="ARBA00015571"/>
    </source>
</evidence>
<feature type="transmembrane region" description="Helical" evidence="8">
    <location>
        <begin position="364"/>
        <end position="388"/>
    </location>
</feature>
<accession>A0AAN9B8C9</accession>
<evidence type="ECO:0000256" key="2">
    <source>
        <dbReference type="ARBA" id="ARBA00005944"/>
    </source>
</evidence>
<feature type="compositionally biased region" description="Basic and acidic residues" evidence="7">
    <location>
        <begin position="68"/>
        <end position="108"/>
    </location>
</feature>
<sequence length="542" mass="61018">MSWAWFMILLGMLLLLPVDSDEHAEEDELDPFDMVNFDHVQMKMKKKSVKQPGDEEAPREEEIPELQVPKREVEQPRGETIPEDKEMSEGEKIPEDKDKTSSVGEESRPQQQEAVSCPALSLFQQFVSRILLVVKDKVFQEDDKTSTELCLRIALTPQNLVVLENFKKDHSRDRVFTAHDILTRAVKGAYVLHDDDPILRMTWIEEHFGVTVEKALKVLFLFVLVVMAVLLMSKLHLSRNLVIWIFFLSFLASVVLTWIRLYKGEVAKTHNAMMKDLPSGCERLKEEGSPLENIVNFYRNYFTFQQDACVEFYEHIFIDPIVKVSPMEALAVAVVQTVLKPMRTIGTEISEFIRALIKDLPVQWQFVTIVIVFVFIFLALFLSCGYGFRIPFLLAIEPSRCRDDSGDMRALRQGIQDLHAMVESKGPSGSSTHRPALRPSASAPLVQQITSSNITASQPETVRALPLSPSPETSAIAAEVCSTEDSITQRSCETTKKETAKKQPCSGEDGQETDHSVPSPGLAQPVQEVGPLGEDYLPQIAS</sequence>
<dbReference type="Proteomes" id="UP001374579">
    <property type="component" value="Unassembled WGS sequence"/>
</dbReference>
<feature type="region of interest" description="Disordered" evidence="7">
    <location>
        <begin position="43"/>
        <end position="114"/>
    </location>
</feature>
<organism evidence="10 11">
    <name type="scientific">Littorina saxatilis</name>
    <dbReference type="NCBI Taxonomy" id="31220"/>
    <lineage>
        <taxon>Eukaryota</taxon>
        <taxon>Metazoa</taxon>
        <taxon>Spiralia</taxon>
        <taxon>Lophotrochozoa</taxon>
        <taxon>Mollusca</taxon>
        <taxon>Gastropoda</taxon>
        <taxon>Caenogastropoda</taxon>
        <taxon>Littorinimorpha</taxon>
        <taxon>Littorinoidea</taxon>
        <taxon>Littorinidae</taxon>
        <taxon>Littorina</taxon>
    </lineage>
</organism>
<keyword evidence="5 8" id="KW-1133">Transmembrane helix</keyword>
<feature type="region of interest" description="Disordered" evidence="7">
    <location>
        <begin position="423"/>
        <end position="443"/>
    </location>
</feature>
<dbReference type="GO" id="GO:0005254">
    <property type="term" value="F:chloride channel activity"/>
    <property type="evidence" value="ECO:0007669"/>
    <property type="project" value="TreeGrafter"/>
</dbReference>
<feature type="transmembrane region" description="Helical" evidence="8">
    <location>
        <begin position="215"/>
        <end position="232"/>
    </location>
</feature>
<evidence type="ECO:0000256" key="6">
    <source>
        <dbReference type="ARBA" id="ARBA00023136"/>
    </source>
</evidence>
<dbReference type="GO" id="GO:0005783">
    <property type="term" value="C:endoplasmic reticulum"/>
    <property type="evidence" value="ECO:0007669"/>
    <property type="project" value="TreeGrafter"/>
</dbReference>
<protein>
    <recommendedName>
        <fullName evidence="3">Chloride channel CLIC-like protein 1</fullName>
    </recommendedName>
</protein>
<dbReference type="PANTHER" id="PTHR34093">
    <property type="entry name" value="CHLORIDE CHANNEL CLIC-LIKE PROTEIN 1"/>
    <property type="match status" value="1"/>
</dbReference>
<comment type="subcellular location">
    <subcellularLocation>
        <location evidence="1">Membrane</location>
        <topology evidence="1">Multi-pass membrane protein</topology>
    </subcellularLocation>
</comment>
<dbReference type="EMBL" id="JBAMIC010000011">
    <property type="protein sequence ID" value="KAK7099759.1"/>
    <property type="molecule type" value="Genomic_DNA"/>
</dbReference>
<keyword evidence="11" id="KW-1185">Reference proteome</keyword>
<evidence type="ECO:0000256" key="7">
    <source>
        <dbReference type="SAM" id="MobiDB-lite"/>
    </source>
</evidence>
<evidence type="ECO:0000256" key="5">
    <source>
        <dbReference type="ARBA" id="ARBA00022989"/>
    </source>
</evidence>
<dbReference type="GO" id="GO:0016020">
    <property type="term" value="C:membrane"/>
    <property type="evidence" value="ECO:0007669"/>
    <property type="project" value="UniProtKB-SubCell"/>
</dbReference>
<proteinExistence type="inferred from homology"/>
<keyword evidence="6 8" id="KW-0472">Membrane</keyword>
<keyword evidence="4 8" id="KW-0812">Transmembrane</keyword>
<feature type="chain" id="PRO_5042849056" description="Chloride channel CLIC-like protein 1" evidence="9">
    <location>
        <begin position="21"/>
        <end position="542"/>
    </location>
</feature>
<dbReference type="PANTHER" id="PTHR34093:SF1">
    <property type="entry name" value="CHLORIDE CHANNEL CLIC-LIKE PROTEIN 1"/>
    <property type="match status" value="1"/>
</dbReference>
<evidence type="ECO:0000256" key="4">
    <source>
        <dbReference type="ARBA" id="ARBA00022692"/>
    </source>
</evidence>
<evidence type="ECO:0000256" key="9">
    <source>
        <dbReference type="SAM" id="SignalP"/>
    </source>
</evidence>
<comment type="caution">
    <text evidence="10">The sequence shown here is derived from an EMBL/GenBank/DDBJ whole genome shotgun (WGS) entry which is preliminary data.</text>
</comment>